<dbReference type="EMBL" id="UINC01036872">
    <property type="protein sequence ID" value="SVB31495.1"/>
    <property type="molecule type" value="Genomic_DNA"/>
</dbReference>
<protein>
    <recommendedName>
        <fullName evidence="2">Lipocalin-like domain-containing protein</fullName>
    </recommendedName>
</protein>
<proteinExistence type="predicted"/>
<sequence length="115" mass="12945">MVHPMKKTIAYTNICLLLLLFGSLNAQNDKSKIVGIWEFQTITSIYYSDPQETSTTKRDKDHQETLIFHEDGTFNYHGVDEGSKYASIGLWNTEKATLTMDAGGVKTICDYEVTG</sequence>
<dbReference type="AlphaFoldDB" id="A0A382CZJ9"/>
<evidence type="ECO:0008006" key="2">
    <source>
        <dbReference type="Google" id="ProtNLM"/>
    </source>
</evidence>
<organism evidence="1">
    <name type="scientific">marine metagenome</name>
    <dbReference type="NCBI Taxonomy" id="408172"/>
    <lineage>
        <taxon>unclassified sequences</taxon>
        <taxon>metagenomes</taxon>
        <taxon>ecological metagenomes</taxon>
    </lineage>
</organism>
<evidence type="ECO:0000313" key="1">
    <source>
        <dbReference type="EMBL" id="SVB31495.1"/>
    </source>
</evidence>
<feature type="non-terminal residue" evidence="1">
    <location>
        <position position="115"/>
    </location>
</feature>
<name>A0A382CZJ9_9ZZZZ</name>
<accession>A0A382CZJ9</accession>
<reference evidence="1" key="1">
    <citation type="submission" date="2018-05" db="EMBL/GenBank/DDBJ databases">
        <authorList>
            <person name="Lanie J.A."/>
            <person name="Ng W.-L."/>
            <person name="Kazmierczak K.M."/>
            <person name="Andrzejewski T.M."/>
            <person name="Davidsen T.M."/>
            <person name="Wayne K.J."/>
            <person name="Tettelin H."/>
            <person name="Glass J.I."/>
            <person name="Rusch D."/>
            <person name="Podicherti R."/>
            <person name="Tsui H.-C.T."/>
            <person name="Winkler M.E."/>
        </authorList>
    </citation>
    <scope>NUCLEOTIDE SEQUENCE</scope>
</reference>
<gene>
    <name evidence="1" type="ORF">METZ01_LOCUS184349</name>
</gene>